<dbReference type="EMBL" id="CAJHCQ010000002">
    <property type="protein sequence ID" value="CAD6517667.1"/>
    <property type="molecule type" value="Genomic_DNA"/>
</dbReference>
<dbReference type="InterPro" id="IPR051686">
    <property type="entry name" value="Lipoprotein_DolP"/>
</dbReference>
<proteinExistence type="predicted"/>
<dbReference type="InterPro" id="IPR007055">
    <property type="entry name" value="BON_dom"/>
</dbReference>
<protein>
    <recommendedName>
        <fullName evidence="2">BON domain-containing protein</fullName>
    </recommendedName>
</protein>
<evidence type="ECO:0000313" key="4">
    <source>
        <dbReference type="Proteomes" id="UP000656319"/>
    </source>
</evidence>
<reference evidence="3 4" key="1">
    <citation type="submission" date="2020-10" db="EMBL/GenBank/DDBJ databases">
        <authorList>
            <person name="Peeters C."/>
        </authorList>
    </citation>
    <scope>NUCLEOTIDE SEQUENCE [LARGE SCALE GENOMIC DNA]</scope>
    <source>
        <strain evidence="3 4">LMG 27952</strain>
    </source>
</reference>
<feature type="signal peptide" evidence="1">
    <location>
        <begin position="1"/>
        <end position="24"/>
    </location>
</feature>
<evidence type="ECO:0000313" key="3">
    <source>
        <dbReference type="EMBL" id="CAD6517667.1"/>
    </source>
</evidence>
<dbReference type="SMART" id="SM00749">
    <property type="entry name" value="BON"/>
    <property type="match status" value="1"/>
</dbReference>
<accession>A0ABM8NCP9</accession>
<feature type="domain" description="BON" evidence="2">
    <location>
        <begin position="59"/>
        <end position="127"/>
    </location>
</feature>
<evidence type="ECO:0000259" key="2">
    <source>
        <dbReference type="PROSITE" id="PS50914"/>
    </source>
</evidence>
<organism evidence="3 4">
    <name type="scientific">Paraburkholderia hiiakae</name>
    <dbReference type="NCBI Taxonomy" id="1081782"/>
    <lineage>
        <taxon>Bacteria</taxon>
        <taxon>Pseudomonadati</taxon>
        <taxon>Pseudomonadota</taxon>
        <taxon>Betaproteobacteria</taxon>
        <taxon>Burkholderiales</taxon>
        <taxon>Burkholderiaceae</taxon>
        <taxon>Paraburkholderia</taxon>
    </lineage>
</organism>
<dbReference type="Pfam" id="PF04972">
    <property type="entry name" value="BON"/>
    <property type="match status" value="1"/>
</dbReference>
<sequence length="132" mass="12958">MKKTTVAGLAIATFVAAASMSAWAQPQASASAPAQAQAASATAAPGAAASAAVPTDRQANRAMRRKVYAAIGKDKSINAGNISVGAKGGAITLNGTVSDTAQIAKVEDIAKGVPGVTSVTNKLTVKKSFGGM</sequence>
<gene>
    <name evidence="3" type="ORF">LMG27952_00881</name>
</gene>
<dbReference type="Gene3D" id="3.30.1340.30">
    <property type="match status" value="1"/>
</dbReference>
<keyword evidence="1" id="KW-0732">Signal</keyword>
<dbReference type="PANTHER" id="PTHR34606:SF15">
    <property type="entry name" value="BON DOMAIN-CONTAINING PROTEIN"/>
    <property type="match status" value="1"/>
</dbReference>
<comment type="caution">
    <text evidence="3">The sequence shown here is derived from an EMBL/GenBank/DDBJ whole genome shotgun (WGS) entry which is preliminary data.</text>
</comment>
<dbReference type="PANTHER" id="PTHR34606">
    <property type="entry name" value="BON DOMAIN-CONTAINING PROTEIN"/>
    <property type="match status" value="1"/>
</dbReference>
<evidence type="ECO:0000256" key="1">
    <source>
        <dbReference type="SAM" id="SignalP"/>
    </source>
</evidence>
<dbReference type="Proteomes" id="UP000656319">
    <property type="component" value="Unassembled WGS sequence"/>
</dbReference>
<dbReference type="RefSeq" id="WP_201694689.1">
    <property type="nucleotide sequence ID" value="NZ_CAJHCQ010000002.1"/>
</dbReference>
<name>A0ABM8NCP9_9BURK</name>
<dbReference type="PROSITE" id="PS50914">
    <property type="entry name" value="BON"/>
    <property type="match status" value="1"/>
</dbReference>
<feature type="chain" id="PRO_5045508410" description="BON domain-containing protein" evidence="1">
    <location>
        <begin position="25"/>
        <end position="132"/>
    </location>
</feature>
<keyword evidence="4" id="KW-1185">Reference proteome</keyword>
<dbReference type="InterPro" id="IPR014004">
    <property type="entry name" value="Transpt-assoc_nodulatn_dom_bac"/>
</dbReference>